<name>A0A3G8JWF7_9ACTN</name>
<dbReference type="InterPro" id="IPR050789">
    <property type="entry name" value="Diverse_Enzym_Activities"/>
</dbReference>
<dbReference type="PANTHER" id="PTHR43283:SF3">
    <property type="entry name" value="BETA-LACTAMASE FAMILY PROTEIN (AFU_ORTHOLOGUE AFUA_5G07500)"/>
    <property type="match status" value="1"/>
</dbReference>
<accession>A0A3G8JWF7</accession>
<evidence type="ECO:0000313" key="2">
    <source>
        <dbReference type="EMBL" id="AZG48520.1"/>
    </source>
</evidence>
<dbReference type="Gene3D" id="3.40.710.10">
    <property type="entry name" value="DD-peptidase/beta-lactamase superfamily"/>
    <property type="match status" value="1"/>
</dbReference>
<dbReference type="InterPro" id="IPR012338">
    <property type="entry name" value="Beta-lactam/transpept-like"/>
</dbReference>
<evidence type="ECO:0000313" key="3">
    <source>
        <dbReference type="Proteomes" id="UP000271469"/>
    </source>
</evidence>
<keyword evidence="3" id="KW-1185">Reference proteome</keyword>
<dbReference type="SUPFAM" id="SSF56601">
    <property type="entry name" value="beta-lactamase/transpeptidase-like"/>
    <property type="match status" value="1"/>
</dbReference>
<feature type="domain" description="Beta-lactamase-related" evidence="1">
    <location>
        <begin position="21"/>
        <end position="380"/>
    </location>
</feature>
<keyword evidence="2" id="KW-0378">Hydrolase</keyword>
<organism evidence="2 3">
    <name type="scientific">Gordonia insulae</name>
    <dbReference type="NCBI Taxonomy" id="2420509"/>
    <lineage>
        <taxon>Bacteria</taxon>
        <taxon>Bacillati</taxon>
        <taxon>Actinomycetota</taxon>
        <taxon>Actinomycetes</taxon>
        <taxon>Mycobacteriales</taxon>
        <taxon>Gordoniaceae</taxon>
        <taxon>Gordonia</taxon>
    </lineage>
</organism>
<dbReference type="Pfam" id="PF00144">
    <property type="entry name" value="Beta-lactamase"/>
    <property type="match status" value="1"/>
</dbReference>
<protein>
    <submittedName>
        <fullName evidence="2">Esterase EstB</fullName>
        <ecNumber evidence="2">3.1.1.-</ecNumber>
    </submittedName>
</protein>
<dbReference type="AlphaFoldDB" id="A0A3G8JWF7"/>
<proteinExistence type="predicted"/>
<sequence>MSSPTIEPRRIGPAVDEAVLAAIAGSPRMPGVVAGVTTDKAVVALSSAGVRAIDDSDEMTTDSIFAMFSTTKAITATVALQLVEQGSLDLDAPAQEYAPGLRDVAVLDGFDDDGSPRLRPRATAITTRRLLTHTAGFGYDFFNENYRRLTRDHGVPGVISATMSSLDTPLLFDPGTRWEYGSNLDWVGLVIEGITGRRLGDVMSETVFAPLGMSDTSFALTADMAGRRALLHHRRDDGSLKANHRWRFPEEPEVQMGGQGLYSTVRDYLAFIRMWLNDGRSDSGEQILRPETIAEAERSHLGDLSVTALPGVQPALSHDVDFFPGIPKSWGLSFMINDEDAPTGRPAGSLSWAGLANLYYWIDRRTGIGGFWASQLFPFVDPTALGSHLAFESAVYRSLRP</sequence>
<reference evidence="2 3" key="1">
    <citation type="submission" date="2018-11" db="EMBL/GenBank/DDBJ databases">
        <title>Gordonia insulae sp. nov., isolated from an island soil.</title>
        <authorList>
            <person name="Kim Y.S."/>
            <person name="Kim S.B."/>
        </authorList>
    </citation>
    <scope>NUCLEOTIDE SEQUENCE [LARGE SCALE GENOMIC DNA]</scope>
    <source>
        <strain evidence="2 3">MMS17-SY073</strain>
    </source>
</reference>
<dbReference type="EMBL" id="CP033972">
    <property type="protein sequence ID" value="AZG48520.1"/>
    <property type="molecule type" value="Genomic_DNA"/>
</dbReference>
<dbReference type="RefSeq" id="WP_124710715.1">
    <property type="nucleotide sequence ID" value="NZ_CP033972.1"/>
</dbReference>
<dbReference type="PANTHER" id="PTHR43283">
    <property type="entry name" value="BETA-LACTAMASE-RELATED"/>
    <property type="match status" value="1"/>
</dbReference>
<dbReference type="EC" id="3.1.1.-" evidence="2"/>
<dbReference type="OrthoDB" id="4281716at2"/>
<dbReference type="InterPro" id="IPR001466">
    <property type="entry name" value="Beta-lactam-related"/>
</dbReference>
<dbReference type="KEGG" id="gom:D7316_05137"/>
<dbReference type="Proteomes" id="UP000271469">
    <property type="component" value="Chromosome"/>
</dbReference>
<evidence type="ECO:0000259" key="1">
    <source>
        <dbReference type="Pfam" id="PF00144"/>
    </source>
</evidence>
<dbReference type="GO" id="GO:0016787">
    <property type="term" value="F:hydrolase activity"/>
    <property type="evidence" value="ECO:0007669"/>
    <property type="project" value="UniProtKB-KW"/>
</dbReference>
<gene>
    <name evidence="2" type="primary">estB_5</name>
    <name evidence="2" type="ORF">D7316_05137</name>
</gene>